<gene>
    <name evidence="1" type="ORF">J4573_33520</name>
</gene>
<dbReference type="EMBL" id="JAGEOJ010000015">
    <property type="protein sequence ID" value="MBO2452048.1"/>
    <property type="molecule type" value="Genomic_DNA"/>
</dbReference>
<evidence type="ECO:0000313" key="1">
    <source>
        <dbReference type="EMBL" id="MBO2452048.1"/>
    </source>
</evidence>
<protein>
    <submittedName>
        <fullName evidence="1">Uncharacterized protein</fullName>
    </submittedName>
</protein>
<reference evidence="1" key="1">
    <citation type="submission" date="2021-03" db="EMBL/GenBank/DDBJ databases">
        <authorList>
            <person name="Kanchanasin P."/>
            <person name="Saeng-In P."/>
            <person name="Phongsopitanun W."/>
            <person name="Yuki M."/>
            <person name="Kudo T."/>
            <person name="Ohkuma M."/>
            <person name="Tanasupawat S."/>
        </authorList>
    </citation>
    <scope>NUCLEOTIDE SEQUENCE</scope>
    <source>
        <strain evidence="1">GKU 128</strain>
    </source>
</reference>
<evidence type="ECO:0000313" key="2">
    <source>
        <dbReference type="Proteomes" id="UP000669179"/>
    </source>
</evidence>
<name>A0A939T6K3_9ACTN</name>
<sequence length="214" mass="24172">MTTDKDPHYFLPKNAKLPLMTTFAALDISKPSRARYRWNQRCMSPVTNPKSSAWTWTKVPGHAPSPTWYPVKNVYGSVNIGSCPNGLVWVEHDQGDHRYAHGTGFSFSPGRFHPTPKNVKVWRWVTAAQAKTVRRTGKYPVAKGTLIGQYFFTNRAYAGKVAGQFRGYRLVQGTLSGSDLLFYFTENKRADTGIMGAFFDKSLKQPKKTFKVVK</sequence>
<keyword evidence="2" id="KW-1185">Reference proteome</keyword>
<proteinExistence type="predicted"/>
<accession>A0A939T6K3</accession>
<dbReference type="Proteomes" id="UP000669179">
    <property type="component" value="Unassembled WGS sequence"/>
</dbReference>
<organism evidence="1 2">
    <name type="scientific">Actinomadura barringtoniae</name>
    <dbReference type="NCBI Taxonomy" id="1427535"/>
    <lineage>
        <taxon>Bacteria</taxon>
        <taxon>Bacillati</taxon>
        <taxon>Actinomycetota</taxon>
        <taxon>Actinomycetes</taxon>
        <taxon>Streptosporangiales</taxon>
        <taxon>Thermomonosporaceae</taxon>
        <taxon>Actinomadura</taxon>
    </lineage>
</organism>
<dbReference type="RefSeq" id="WP_208259949.1">
    <property type="nucleotide sequence ID" value="NZ_JAGEOJ010000015.1"/>
</dbReference>
<comment type="caution">
    <text evidence="1">The sequence shown here is derived from an EMBL/GenBank/DDBJ whole genome shotgun (WGS) entry which is preliminary data.</text>
</comment>
<dbReference type="AlphaFoldDB" id="A0A939T6K3"/>